<evidence type="ECO:0000313" key="1">
    <source>
        <dbReference type="EMBL" id="KAK3859411.1"/>
    </source>
</evidence>
<evidence type="ECO:0000313" key="2">
    <source>
        <dbReference type="Proteomes" id="UP001286313"/>
    </source>
</evidence>
<organism evidence="1 2">
    <name type="scientific">Petrolisthes cinctipes</name>
    <name type="common">Flat porcelain crab</name>
    <dbReference type="NCBI Taxonomy" id="88211"/>
    <lineage>
        <taxon>Eukaryota</taxon>
        <taxon>Metazoa</taxon>
        <taxon>Ecdysozoa</taxon>
        <taxon>Arthropoda</taxon>
        <taxon>Crustacea</taxon>
        <taxon>Multicrustacea</taxon>
        <taxon>Malacostraca</taxon>
        <taxon>Eumalacostraca</taxon>
        <taxon>Eucarida</taxon>
        <taxon>Decapoda</taxon>
        <taxon>Pleocyemata</taxon>
        <taxon>Anomura</taxon>
        <taxon>Galatheoidea</taxon>
        <taxon>Porcellanidae</taxon>
        <taxon>Petrolisthes</taxon>
    </lineage>
</organism>
<proteinExistence type="predicted"/>
<reference evidence="1" key="1">
    <citation type="submission" date="2023-10" db="EMBL/GenBank/DDBJ databases">
        <title>Genome assemblies of two species of porcelain crab, Petrolisthes cinctipes and Petrolisthes manimaculis (Anomura: Porcellanidae).</title>
        <authorList>
            <person name="Angst P."/>
        </authorList>
    </citation>
    <scope>NUCLEOTIDE SEQUENCE</scope>
    <source>
        <strain evidence="1">PB745_01</strain>
        <tissue evidence="1">Gill</tissue>
    </source>
</reference>
<accession>A0AAE1EQ91</accession>
<dbReference type="AlphaFoldDB" id="A0AAE1EQ91"/>
<gene>
    <name evidence="1" type="ORF">Pcinc_034487</name>
</gene>
<dbReference type="EMBL" id="JAWQEG010005032">
    <property type="protein sequence ID" value="KAK3859411.1"/>
    <property type="molecule type" value="Genomic_DNA"/>
</dbReference>
<keyword evidence="2" id="KW-1185">Reference proteome</keyword>
<protein>
    <submittedName>
        <fullName evidence="1">Uncharacterized protein</fullName>
    </submittedName>
</protein>
<name>A0AAE1EQ91_PETCI</name>
<sequence length="105" mass="11353">MDGNPARRDSTTGCTALITTYQTCTTHPYPASITAITSISPYQSYATATTGHARVPPPSVRPNQAYTTNLLPNIHILSTVLYHVSSAKSLTPPPPPLYLREQLKS</sequence>
<comment type="caution">
    <text evidence="1">The sequence shown here is derived from an EMBL/GenBank/DDBJ whole genome shotgun (WGS) entry which is preliminary data.</text>
</comment>
<dbReference type="Proteomes" id="UP001286313">
    <property type="component" value="Unassembled WGS sequence"/>
</dbReference>